<name>A0A081D1A3_9HYPH</name>
<dbReference type="OrthoDB" id="9814695at2"/>
<dbReference type="SUPFAM" id="SSF51679">
    <property type="entry name" value="Bacterial luciferase-like"/>
    <property type="match status" value="1"/>
</dbReference>
<evidence type="ECO:0000256" key="1">
    <source>
        <dbReference type="ARBA" id="ARBA00022630"/>
    </source>
</evidence>
<gene>
    <name evidence="6" type="primary">ssuD</name>
    <name evidence="6" type="ORF">RRU01S_27_00870</name>
</gene>
<dbReference type="Gene3D" id="3.20.20.30">
    <property type="entry name" value="Luciferase-like domain"/>
    <property type="match status" value="1"/>
</dbReference>
<dbReference type="AlphaFoldDB" id="A0A081D1A3"/>
<sequence length="368" mass="40558">MNSKSEFLWYIPNDVKAGHRGDTAAEGHNSLDALTANASALEDNGWTGALIGTGWGRPDTFTVAASITARTKTFEPLIAVRPGYWKPANFASATATLDHLSSQRIRVNIVSGKDDLAAYGDQEGDSTHRYARTKEFMRLVRRLWTEDAVTFEGKHFKVKNSTVQPGIKATVDRPHPKLYFGGASQAAEQVSATEADVQLFWGEPLEDVEERIERLKALSKTLDRDLPPLEFGLRITTLVRDTTEEAWRDAEAKVAAMAKNGGDNWHDHKREVAVGQRRLLELQAKGDVLDDNLYTAPGKFGGGGAGTTWLVGSAEDLAQSLSKYRDLGITHFILSDTPYLQELKRQGTQLLPLLKASALQSHNPVHRL</sequence>
<comment type="caution">
    <text evidence="6">The sequence shown here is derived from an EMBL/GenBank/DDBJ whole genome shotgun (WGS) entry which is preliminary data.</text>
</comment>
<evidence type="ECO:0000313" key="6">
    <source>
        <dbReference type="EMBL" id="GAK72699.1"/>
    </source>
</evidence>
<dbReference type="InterPro" id="IPR050172">
    <property type="entry name" value="SsuD_RutA_monooxygenase"/>
</dbReference>
<dbReference type="InterPro" id="IPR011251">
    <property type="entry name" value="Luciferase-like_dom"/>
</dbReference>
<keyword evidence="4 6" id="KW-0503">Monooxygenase</keyword>
<dbReference type="Pfam" id="PF00296">
    <property type="entry name" value="Bac_luciferase"/>
    <property type="match status" value="1"/>
</dbReference>
<dbReference type="RefSeq" id="WP_045232128.1">
    <property type="nucleotide sequence ID" value="NZ_BBJU01000027.1"/>
</dbReference>
<feature type="domain" description="Luciferase-like" evidence="5">
    <location>
        <begin position="6"/>
        <end position="331"/>
    </location>
</feature>
<proteinExistence type="predicted"/>
<protein>
    <submittedName>
        <fullName evidence="6">Alkanesulfonate monooxygenase</fullName>
    </submittedName>
</protein>
<dbReference type="InterPro" id="IPR036661">
    <property type="entry name" value="Luciferase-like_sf"/>
</dbReference>
<evidence type="ECO:0000256" key="4">
    <source>
        <dbReference type="ARBA" id="ARBA00023033"/>
    </source>
</evidence>
<dbReference type="PANTHER" id="PTHR42847">
    <property type="entry name" value="ALKANESULFONATE MONOOXYGENASE"/>
    <property type="match status" value="1"/>
</dbReference>
<dbReference type="Proteomes" id="UP000028701">
    <property type="component" value="Unassembled WGS sequence"/>
</dbReference>
<keyword evidence="1" id="KW-0285">Flavoprotein</keyword>
<organism evidence="6 7">
    <name type="scientific">Agrobacterium rubi TR3 = NBRC 13261</name>
    <dbReference type="NCBI Taxonomy" id="1368415"/>
    <lineage>
        <taxon>Bacteria</taxon>
        <taxon>Pseudomonadati</taxon>
        <taxon>Pseudomonadota</taxon>
        <taxon>Alphaproteobacteria</taxon>
        <taxon>Hyphomicrobiales</taxon>
        <taxon>Rhizobiaceae</taxon>
        <taxon>Rhizobium/Agrobacterium group</taxon>
        <taxon>Agrobacterium</taxon>
    </lineage>
</organism>
<evidence type="ECO:0000313" key="7">
    <source>
        <dbReference type="Proteomes" id="UP000028701"/>
    </source>
</evidence>
<reference evidence="6 7" key="1">
    <citation type="submission" date="2014-08" db="EMBL/GenBank/DDBJ databases">
        <title>Whole genome shotgun sequence of Rhizobium rubi NBRC 13261.</title>
        <authorList>
            <person name="Katano-Makiyama Y."/>
            <person name="Hosoyama A."/>
            <person name="Hashimoto M."/>
            <person name="Hosoyama Y."/>
            <person name="Noguchi M."/>
            <person name="Tsuchikane K."/>
            <person name="Uohara A."/>
            <person name="Ohji S."/>
            <person name="Ichikawa N."/>
            <person name="Kimura A."/>
            <person name="Yamazoe A."/>
            <person name="Fujita N."/>
        </authorList>
    </citation>
    <scope>NUCLEOTIDE SEQUENCE [LARGE SCALE GENOMIC DNA]</scope>
    <source>
        <strain evidence="6 7">NBRC 13261</strain>
    </source>
</reference>
<dbReference type="GO" id="GO:0046306">
    <property type="term" value="P:alkanesulfonate catabolic process"/>
    <property type="evidence" value="ECO:0007669"/>
    <property type="project" value="TreeGrafter"/>
</dbReference>
<evidence type="ECO:0000256" key="3">
    <source>
        <dbReference type="ARBA" id="ARBA00023002"/>
    </source>
</evidence>
<evidence type="ECO:0000259" key="5">
    <source>
        <dbReference type="Pfam" id="PF00296"/>
    </source>
</evidence>
<keyword evidence="2" id="KW-0288">FMN</keyword>
<dbReference type="EMBL" id="BBJU01000027">
    <property type="protein sequence ID" value="GAK72699.1"/>
    <property type="molecule type" value="Genomic_DNA"/>
</dbReference>
<accession>A0A081D1A3</accession>
<keyword evidence="3" id="KW-0560">Oxidoreductase</keyword>
<evidence type="ECO:0000256" key="2">
    <source>
        <dbReference type="ARBA" id="ARBA00022643"/>
    </source>
</evidence>
<dbReference type="GO" id="GO:0008726">
    <property type="term" value="F:alkanesulfonate monooxygenase activity"/>
    <property type="evidence" value="ECO:0007669"/>
    <property type="project" value="TreeGrafter"/>
</dbReference>
<dbReference type="PANTHER" id="PTHR42847:SF4">
    <property type="entry name" value="ALKANESULFONATE MONOOXYGENASE-RELATED"/>
    <property type="match status" value="1"/>
</dbReference>
<dbReference type="CDD" id="cd01094">
    <property type="entry name" value="Alkanesulfonate_monoxygenase"/>
    <property type="match status" value="1"/>
</dbReference>
<dbReference type="eggNOG" id="COG2141">
    <property type="taxonomic scope" value="Bacteria"/>
</dbReference>